<evidence type="ECO:0000313" key="5">
    <source>
        <dbReference type="EMBL" id="MBB4923801.1"/>
    </source>
</evidence>
<dbReference type="EC" id="1.1.1.333" evidence="5"/>
<dbReference type="PANTHER" id="PTHR43669">
    <property type="entry name" value="5-KETO-D-GLUCONATE 5-REDUCTASE"/>
    <property type="match status" value="1"/>
</dbReference>
<evidence type="ECO:0000256" key="3">
    <source>
        <dbReference type="RuleBase" id="RU000363"/>
    </source>
</evidence>
<keyword evidence="2 5" id="KW-0560">Oxidoreductase</keyword>
<feature type="region of interest" description="Disordered" evidence="4">
    <location>
        <begin position="1"/>
        <end position="33"/>
    </location>
</feature>
<comment type="similarity">
    <text evidence="1 3">Belongs to the short-chain dehydrogenases/reductases (SDR) family.</text>
</comment>
<dbReference type="CDD" id="cd05233">
    <property type="entry name" value="SDR_c"/>
    <property type="match status" value="1"/>
</dbReference>
<name>A0A7W7R2T4_KITKI</name>
<dbReference type="InterPro" id="IPR002347">
    <property type="entry name" value="SDR_fam"/>
</dbReference>
<dbReference type="EMBL" id="JACHJV010000001">
    <property type="protein sequence ID" value="MBB4923801.1"/>
    <property type="molecule type" value="Genomic_DNA"/>
</dbReference>
<dbReference type="PROSITE" id="PS00061">
    <property type="entry name" value="ADH_SHORT"/>
    <property type="match status" value="1"/>
</dbReference>
<dbReference type="GO" id="GO:0016491">
    <property type="term" value="F:oxidoreductase activity"/>
    <property type="evidence" value="ECO:0007669"/>
    <property type="project" value="UniProtKB-KW"/>
</dbReference>
<organism evidence="5 6">
    <name type="scientific">Kitasatospora kifunensis</name>
    <name type="common">Streptomyces kifunensis</name>
    <dbReference type="NCBI Taxonomy" id="58351"/>
    <lineage>
        <taxon>Bacteria</taxon>
        <taxon>Bacillati</taxon>
        <taxon>Actinomycetota</taxon>
        <taxon>Actinomycetes</taxon>
        <taxon>Kitasatosporales</taxon>
        <taxon>Streptomycetaceae</taxon>
        <taxon>Kitasatospora</taxon>
    </lineage>
</organism>
<protein>
    <submittedName>
        <fullName evidence="5">Decaprenylphospho-beta-D-erythro-pentofuranosid-2-ulose 2-reductase</fullName>
        <ecNumber evidence="5">1.1.1.333</ecNumber>
    </submittedName>
</protein>
<dbReference type="PRINTS" id="PR00081">
    <property type="entry name" value="GDHRDH"/>
</dbReference>
<dbReference type="PRINTS" id="PR00080">
    <property type="entry name" value="SDRFAMILY"/>
</dbReference>
<dbReference type="AlphaFoldDB" id="A0A7W7R2T4"/>
<dbReference type="Pfam" id="PF00106">
    <property type="entry name" value="adh_short"/>
    <property type="match status" value="1"/>
</dbReference>
<sequence>MSLKESSEPAELGERAESSEPVESSEPADGRAPGRILLLGGASEIGHEILKALHAPPGCEVILAGRDEQRMAELGAALPYGVRTVPYDATALDTHQRLVDDLFAAGPIDLVVSAAGLLTPQPELDADPVAAGRLIETNLTGHVTTLLAAVPHLRAQRRGLIVVLSSVAAVRPRRANFVYGATKAGLDAFARGLADSLHGSGVRVLLVRPGFVIGRMTEGMPPAPAATTAPAVGAAVAAAVARGAAVVWVPRKLAVLSHGLRLIPRPLWRRLRR</sequence>
<dbReference type="InterPro" id="IPR036291">
    <property type="entry name" value="NAD(P)-bd_dom_sf"/>
</dbReference>
<gene>
    <name evidence="5" type="ORF">FHR34_002794</name>
</gene>
<dbReference type="SUPFAM" id="SSF51735">
    <property type="entry name" value="NAD(P)-binding Rossmann-fold domains"/>
    <property type="match status" value="1"/>
</dbReference>
<evidence type="ECO:0000256" key="4">
    <source>
        <dbReference type="SAM" id="MobiDB-lite"/>
    </source>
</evidence>
<dbReference type="RefSeq" id="WP_312897241.1">
    <property type="nucleotide sequence ID" value="NZ_JACHJV010000001.1"/>
</dbReference>
<comment type="caution">
    <text evidence="5">The sequence shown here is derived from an EMBL/GenBank/DDBJ whole genome shotgun (WGS) entry which is preliminary data.</text>
</comment>
<dbReference type="InterPro" id="IPR020904">
    <property type="entry name" value="Sc_DH/Rdtase_CS"/>
</dbReference>
<reference evidence="5 6" key="1">
    <citation type="submission" date="2020-08" db="EMBL/GenBank/DDBJ databases">
        <title>Sequencing the genomes of 1000 actinobacteria strains.</title>
        <authorList>
            <person name="Klenk H.-P."/>
        </authorList>
    </citation>
    <scope>NUCLEOTIDE SEQUENCE [LARGE SCALE GENOMIC DNA]</scope>
    <source>
        <strain evidence="5 6">DSM 41654</strain>
    </source>
</reference>
<evidence type="ECO:0000313" key="6">
    <source>
        <dbReference type="Proteomes" id="UP000540506"/>
    </source>
</evidence>
<proteinExistence type="inferred from homology"/>
<dbReference type="Proteomes" id="UP000540506">
    <property type="component" value="Unassembled WGS sequence"/>
</dbReference>
<evidence type="ECO:0000256" key="1">
    <source>
        <dbReference type="ARBA" id="ARBA00006484"/>
    </source>
</evidence>
<evidence type="ECO:0000256" key="2">
    <source>
        <dbReference type="ARBA" id="ARBA00023002"/>
    </source>
</evidence>
<keyword evidence="6" id="KW-1185">Reference proteome</keyword>
<dbReference type="PANTHER" id="PTHR43669:SF6">
    <property type="entry name" value="DECAPRENYLPHOSPHORYL-2-KETO-BETA-D-ERYTHRO-PENTOSE REDUCTASE"/>
    <property type="match status" value="1"/>
</dbReference>
<accession>A0A7W7R2T4</accession>
<dbReference type="Gene3D" id="3.40.50.720">
    <property type="entry name" value="NAD(P)-binding Rossmann-like Domain"/>
    <property type="match status" value="1"/>
</dbReference>